<organism evidence="2 3">
    <name type="scientific">Paraburkholderia haematera</name>
    <dbReference type="NCBI Taxonomy" id="2793077"/>
    <lineage>
        <taxon>Bacteria</taxon>
        <taxon>Pseudomonadati</taxon>
        <taxon>Pseudomonadota</taxon>
        <taxon>Betaproteobacteria</taxon>
        <taxon>Burkholderiales</taxon>
        <taxon>Burkholderiaceae</taxon>
        <taxon>Paraburkholderia</taxon>
    </lineage>
</organism>
<name>A0ABM8QT75_9BURK</name>
<proteinExistence type="predicted"/>
<accession>A0ABM8QT75</accession>
<comment type="caution">
    <text evidence="2">The sequence shown here is derived from an EMBL/GenBank/DDBJ whole genome shotgun (WGS) entry which is preliminary data.</text>
</comment>
<protein>
    <submittedName>
        <fullName evidence="2">Uncharacterized protein</fullName>
    </submittedName>
</protein>
<dbReference type="Proteomes" id="UP000672526">
    <property type="component" value="Unassembled WGS sequence"/>
</dbReference>
<keyword evidence="3" id="KW-1185">Reference proteome</keyword>
<sequence>MSKAQARRARDAFDAMIADREDEKHRARPVVAPHGPLVPVLMVIVQNPLQALHDAADARMSADPDVAATDRLLAAELAAILGAGANANSGVRSAGLVEPDMELLRHGFLEPVPTND</sequence>
<evidence type="ECO:0000313" key="3">
    <source>
        <dbReference type="Proteomes" id="UP000672526"/>
    </source>
</evidence>
<gene>
    <name evidence="2" type="ORF">R69888_01280</name>
</gene>
<feature type="compositionally biased region" description="Basic and acidic residues" evidence="1">
    <location>
        <begin position="8"/>
        <end position="25"/>
    </location>
</feature>
<dbReference type="RefSeq" id="WP_211610172.1">
    <property type="nucleotide sequence ID" value="NZ_CAJNBK010000002.1"/>
</dbReference>
<feature type="region of interest" description="Disordered" evidence="1">
    <location>
        <begin position="1"/>
        <end position="30"/>
    </location>
</feature>
<evidence type="ECO:0000313" key="2">
    <source>
        <dbReference type="EMBL" id="CAE6713920.1"/>
    </source>
</evidence>
<evidence type="ECO:0000256" key="1">
    <source>
        <dbReference type="SAM" id="MobiDB-lite"/>
    </source>
</evidence>
<dbReference type="EMBL" id="CAJNBK010000002">
    <property type="protein sequence ID" value="CAE6713920.1"/>
    <property type="molecule type" value="Genomic_DNA"/>
</dbReference>
<reference evidence="2 3" key="1">
    <citation type="submission" date="2021-02" db="EMBL/GenBank/DDBJ databases">
        <authorList>
            <person name="Vanwijnsberghe S."/>
        </authorList>
    </citation>
    <scope>NUCLEOTIDE SEQUENCE [LARGE SCALE GENOMIC DNA]</scope>
    <source>
        <strain evidence="2 3">LMG 31837</strain>
    </source>
</reference>